<dbReference type="InterPro" id="IPR017871">
    <property type="entry name" value="ABC_transporter-like_CS"/>
</dbReference>
<evidence type="ECO:0000256" key="7">
    <source>
        <dbReference type="ARBA" id="ARBA00022840"/>
    </source>
</evidence>
<keyword evidence="6" id="KW-0547">Nucleotide-binding</keyword>
<comment type="similarity">
    <text evidence="2">Belongs to the ABC transporter superfamily.</text>
</comment>
<keyword evidence="8" id="KW-0408">Iron</keyword>
<organism evidence="12 13">
    <name type="scientific">Paracoccus homiensis</name>
    <dbReference type="NCBI Taxonomy" id="364199"/>
    <lineage>
        <taxon>Bacteria</taxon>
        <taxon>Pseudomonadati</taxon>
        <taxon>Pseudomonadota</taxon>
        <taxon>Alphaproteobacteria</taxon>
        <taxon>Rhodobacterales</taxon>
        <taxon>Paracoccaceae</taxon>
        <taxon>Paracoccus</taxon>
    </lineage>
</organism>
<evidence type="ECO:0000256" key="2">
    <source>
        <dbReference type="ARBA" id="ARBA00005417"/>
    </source>
</evidence>
<keyword evidence="5" id="KW-0410">Iron transport</keyword>
<comment type="subcellular location">
    <subcellularLocation>
        <location evidence="1">Cell membrane</location>
        <topology evidence="1">Peripheral membrane protein</topology>
    </subcellularLocation>
</comment>
<dbReference type="FunFam" id="3.40.50.300:FF:000134">
    <property type="entry name" value="Iron-enterobactin ABC transporter ATP-binding protein"/>
    <property type="match status" value="1"/>
</dbReference>
<dbReference type="InterPro" id="IPR003593">
    <property type="entry name" value="AAA+_ATPase"/>
</dbReference>
<dbReference type="PROSITE" id="PS50893">
    <property type="entry name" value="ABC_TRANSPORTER_2"/>
    <property type="match status" value="1"/>
</dbReference>
<dbReference type="EMBL" id="FOHO01000018">
    <property type="protein sequence ID" value="SET99809.1"/>
    <property type="molecule type" value="Genomic_DNA"/>
</dbReference>
<dbReference type="InterPro" id="IPR003439">
    <property type="entry name" value="ABC_transporter-like_ATP-bd"/>
</dbReference>
<dbReference type="SUPFAM" id="SSF52540">
    <property type="entry name" value="P-loop containing nucleoside triphosphate hydrolases"/>
    <property type="match status" value="1"/>
</dbReference>
<keyword evidence="7 12" id="KW-0067">ATP-binding</keyword>
<dbReference type="OrthoDB" id="9805601at2"/>
<name>A0A1I0IRE6_9RHOB</name>
<sequence>MIRIQNITKSFGRTQVLQDVSLDLPEGGVTALIGPNGAGKSTLLSIIARLAPADGGRVSIDGLDAHQAPSADLARLIAMLRQDNHLTARLTVRELIGFGRFPHSGGRLNAADQAAIDRAVAYLDLAELQHRFLDQLSGGQRQRAFVAMTIAQETKYLLLDEPLNNLDMKHARAMMRLLRQISQDLGKTVLVVLHDINFASCHADRIVAMKDGRIFATGTPRQIVAPEVLADLYETDIPVHDIDGRRIAAFYD</sequence>
<evidence type="ECO:0000313" key="12">
    <source>
        <dbReference type="EMBL" id="SET99809.1"/>
    </source>
</evidence>
<evidence type="ECO:0000256" key="5">
    <source>
        <dbReference type="ARBA" id="ARBA00022496"/>
    </source>
</evidence>
<evidence type="ECO:0000256" key="8">
    <source>
        <dbReference type="ARBA" id="ARBA00023004"/>
    </source>
</evidence>
<dbReference type="InterPro" id="IPR027417">
    <property type="entry name" value="P-loop_NTPase"/>
</dbReference>
<evidence type="ECO:0000313" key="13">
    <source>
        <dbReference type="Proteomes" id="UP000199180"/>
    </source>
</evidence>
<gene>
    <name evidence="12" type="ORF">SAMN04489858_11841</name>
</gene>
<proteinExistence type="inferred from homology"/>
<evidence type="ECO:0000256" key="4">
    <source>
        <dbReference type="ARBA" id="ARBA00022475"/>
    </source>
</evidence>
<dbReference type="CDD" id="cd03214">
    <property type="entry name" value="ABC_Iron-Siderophores_B12_Hemin"/>
    <property type="match status" value="1"/>
</dbReference>
<evidence type="ECO:0000256" key="9">
    <source>
        <dbReference type="ARBA" id="ARBA00023065"/>
    </source>
</evidence>
<keyword evidence="4" id="KW-1003">Cell membrane</keyword>
<dbReference type="PANTHER" id="PTHR42771:SF3">
    <property type="entry name" value="PETROBACTIN IMPORT ATP-BINDING PROTEIN YCLP"/>
    <property type="match status" value="1"/>
</dbReference>
<keyword evidence="10" id="KW-0472">Membrane</keyword>
<dbReference type="AlphaFoldDB" id="A0A1I0IRE6"/>
<dbReference type="PANTHER" id="PTHR42771">
    <property type="entry name" value="IRON(3+)-HYDROXAMATE IMPORT ATP-BINDING PROTEIN FHUC"/>
    <property type="match status" value="1"/>
</dbReference>
<evidence type="ECO:0000256" key="6">
    <source>
        <dbReference type="ARBA" id="ARBA00022741"/>
    </source>
</evidence>
<dbReference type="GO" id="GO:0016887">
    <property type="term" value="F:ATP hydrolysis activity"/>
    <property type="evidence" value="ECO:0007669"/>
    <property type="project" value="InterPro"/>
</dbReference>
<evidence type="ECO:0000256" key="3">
    <source>
        <dbReference type="ARBA" id="ARBA00022448"/>
    </source>
</evidence>
<evidence type="ECO:0000259" key="11">
    <source>
        <dbReference type="PROSITE" id="PS50893"/>
    </source>
</evidence>
<dbReference type="SMART" id="SM00382">
    <property type="entry name" value="AAA"/>
    <property type="match status" value="1"/>
</dbReference>
<dbReference type="GO" id="GO:0005524">
    <property type="term" value="F:ATP binding"/>
    <property type="evidence" value="ECO:0007669"/>
    <property type="project" value="UniProtKB-KW"/>
</dbReference>
<keyword evidence="3" id="KW-0813">Transport</keyword>
<dbReference type="InterPro" id="IPR051535">
    <property type="entry name" value="Siderophore_ABC-ATPase"/>
</dbReference>
<dbReference type="Gene3D" id="3.40.50.300">
    <property type="entry name" value="P-loop containing nucleotide triphosphate hydrolases"/>
    <property type="match status" value="1"/>
</dbReference>
<evidence type="ECO:0000256" key="10">
    <source>
        <dbReference type="ARBA" id="ARBA00023136"/>
    </source>
</evidence>
<dbReference type="PROSITE" id="PS00211">
    <property type="entry name" value="ABC_TRANSPORTER_1"/>
    <property type="match status" value="1"/>
</dbReference>
<keyword evidence="9" id="KW-0406">Ion transport</keyword>
<dbReference type="STRING" id="364199.SAMN04489858_11841"/>
<feature type="domain" description="ABC transporter" evidence="11">
    <location>
        <begin position="2"/>
        <end position="236"/>
    </location>
</feature>
<accession>A0A1I0IRE6</accession>
<dbReference type="Proteomes" id="UP000199180">
    <property type="component" value="Unassembled WGS sequence"/>
</dbReference>
<dbReference type="RefSeq" id="WP_090737470.1">
    <property type="nucleotide sequence ID" value="NZ_FOHO01000018.1"/>
</dbReference>
<dbReference type="Pfam" id="PF00005">
    <property type="entry name" value="ABC_tran"/>
    <property type="match status" value="1"/>
</dbReference>
<dbReference type="GO" id="GO:0005886">
    <property type="term" value="C:plasma membrane"/>
    <property type="evidence" value="ECO:0007669"/>
    <property type="project" value="UniProtKB-SubCell"/>
</dbReference>
<keyword evidence="13" id="KW-1185">Reference proteome</keyword>
<dbReference type="GO" id="GO:0006826">
    <property type="term" value="P:iron ion transport"/>
    <property type="evidence" value="ECO:0007669"/>
    <property type="project" value="UniProtKB-KW"/>
</dbReference>
<protein>
    <submittedName>
        <fullName evidence="12">Iron complex transport system ATP-binding protein</fullName>
    </submittedName>
</protein>
<reference evidence="12 13" key="1">
    <citation type="submission" date="2016-10" db="EMBL/GenBank/DDBJ databases">
        <authorList>
            <person name="de Groot N.N."/>
        </authorList>
    </citation>
    <scope>NUCLEOTIDE SEQUENCE [LARGE SCALE GENOMIC DNA]</scope>
    <source>
        <strain evidence="12 13">DSM 17862</strain>
    </source>
</reference>
<evidence type="ECO:0000256" key="1">
    <source>
        <dbReference type="ARBA" id="ARBA00004202"/>
    </source>
</evidence>